<dbReference type="AlphaFoldDB" id="A0A1X1E840"/>
<evidence type="ECO:0008006" key="4">
    <source>
        <dbReference type="Google" id="ProtNLM"/>
    </source>
</evidence>
<dbReference type="RefSeq" id="WP_104957109.1">
    <property type="nucleotide sequence ID" value="NZ_CP026377.1"/>
</dbReference>
<accession>A0A1X1E840</accession>
<keyword evidence="1" id="KW-1133">Transmembrane helix</keyword>
<keyword evidence="1" id="KW-0812">Transmembrane</keyword>
<dbReference type="EMBL" id="CP026377">
    <property type="protein sequence ID" value="AUX93246.1"/>
    <property type="molecule type" value="Genomic_DNA"/>
</dbReference>
<evidence type="ECO:0000256" key="1">
    <source>
        <dbReference type="SAM" id="Phobius"/>
    </source>
</evidence>
<keyword evidence="1" id="KW-0472">Membrane</keyword>
<evidence type="ECO:0000313" key="3">
    <source>
        <dbReference type="Proteomes" id="UP000238365"/>
    </source>
</evidence>
<protein>
    <recommendedName>
        <fullName evidence="4">DUF4231 domain-containing protein</fullName>
    </recommendedName>
</protein>
<sequence>MNLLNSALKRVFALHTHYVKKQSKKHRHSEPCEAPVLISEQWQSLTWHEERAGHFSSLFRGGVLMSYLLGFLAVVFAVIPVSGLISEAGLHHYGFIFVLLELAAITIIIAIYLSGMEGKSERQGQFLFQNWKGNWQRHRTICEILRYQDAIAWIRPDEVIKKYNIPVSVLTLTPIAAQDIYAQLETQVDKQVEYNHNRAVENHFIQHRLHQVAKYSFVLTLICCLAHFFVHSALLSALSAILPALGSCCHGIASTAEYEKIGQQCQQTGQQLTDFKKHFQTNRESLLVDDSALRQQVRRFLDIVLDDRDKWYIFTSSSKLPL</sequence>
<reference evidence="2 3" key="1">
    <citation type="submission" date="2018-01" db="EMBL/GenBank/DDBJ databases">
        <title>Complete and assembled Genome of Pantoea gaviniae DSM22758T.</title>
        <authorList>
            <person name="Stevens M.J.A."/>
            <person name="Zurfluh K."/>
            <person name="Stephan R."/>
        </authorList>
    </citation>
    <scope>NUCLEOTIDE SEQUENCE [LARGE SCALE GENOMIC DNA]</scope>
    <source>
        <strain evidence="2 3">DSM 22758</strain>
    </source>
</reference>
<feature type="transmembrane region" description="Helical" evidence="1">
    <location>
        <begin position="92"/>
        <end position="113"/>
    </location>
</feature>
<name>A0A1X1E840_9GAMM</name>
<feature type="transmembrane region" description="Helical" evidence="1">
    <location>
        <begin position="217"/>
        <end position="242"/>
    </location>
</feature>
<feature type="transmembrane region" description="Helical" evidence="1">
    <location>
        <begin position="64"/>
        <end position="86"/>
    </location>
</feature>
<dbReference type="Proteomes" id="UP000238365">
    <property type="component" value="Chromosome"/>
</dbReference>
<organism evidence="2 3">
    <name type="scientific">Mixta gaviniae</name>
    <dbReference type="NCBI Taxonomy" id="665914"/>
    <lineage>
        <taxon>Bacteria</taxon>
        <taxon>Pseudomonadati</taxon>
        <taxon>Pseudomonadota</taxon>
        <taxon>Gammaproteobacteria</taxon>
        <taxon>Enterobacterales</taxon>
        <taxon>Erwiniaceae</taxon>
        <taxon>Mixta</taxon>
    </lineage>
</organism>
<evidence type="ECO:0000313" key="2">
    <source>
        <dbReference type="EMBL" id="AUX93246.1"/>
    </source>
</evidence>
<proteinExistence type="predicted"/>
<gene>
    <name evidence="2" type="ORF">C2E15_09260</name>
</gene>
<dbReference type="KEGG" id="pgz:C2E15_09260"/>
<dbReference type="OrthoDB" id="6637808at2"/>
<keyword evidence="3" id="KW-1185">Reference proteome</keyword>